<evidence type="ECO:0000313" key="1">
    <source>
        <dbReference type="EMBL" id="KAJ7331908.1"/>
    </source>
</evidence>
<dbReference type="PANTHER" id="PTHR45913:SF21">
    <property type="entry name" value="DUF4371 DOMAIN-CONTAINING PROTEIN"/>
    <property type="match status" value="1"/>
</dbReference>
<keyword evidence="2" id="KW-1185">Reference proteome</keyword>
<gene>
    <name evidence="1" type="ORF">JRQ81_014088</name>
</gene>
<reference evidence="1" key="1">
    <citation type="journal article" date="2023" name="DNA Res.">
        <title>Chromosome-level genome assembly of Phrynocephalus forsythii using third-generation DNA sequencing and Hi-C analysis.</title>
        <authorList>
            <person name="Qi Y."/>
            <person name="Zhao W."/>
            <person name="Zhao Y."/>
            <person name="Niu C."/>
            <person name="Cao S."/>
            <person name="Zhang Y."/>
        </authorList>
    </citation>
    <scope>NUCLEOTIDE SEQUENCE</scope>
    <source>
        <tissue evidence="1">Muscle</tissue>
    </source>
</reference>
<name>A0A9Q0XW22_9SAUR</name>
<dbReference type="PANTHER" id="PTHR45913">
    <property type="entry name" value="EPM2A-INTERACTING PROTEIN 1"/>
    <property type="match status" value="1"/>
</dbReference>
<evidence type="ECO:0000313" key="2">
    <source>
        <dbReference type="Proteomes" id="UP001142489"/>
    </source>
</evidence>
<dbReference type="OrthoDB" id="8865791at2759"/>
<sequence>MHGRKNDADFPLKSEIRKWKLNKLKSKLTSQQQLMVKPRLQNITATIASFKISNIIAKNSEPFTKGEFVKDCFLVSADNLFEGFKNKKEIIAAFQDVQLQEILSCSK</sequence>
<proteinExistence type="predicted"/>
<accession>A0A9Q0XW22</accession>
<protein>
    <submittedName>
        <fullName evidence="1">Uncharacterized protein</fullName>
    </submittedName>
</protein>
<comment type="caution">
    <text evidence="1">The sequence shown here is derived from an EMBL/GenBank/DDBJ whole genome shotgun (WGS) entry which is preliminary data.</text>
</comment>
<dbReference type="Proteomes" id="UP001142489">
    <property type="component" value="Unassembled WGS sequence"/>
</dbReference>
<dbReference type="AlphaFoldDB" id="A0A9Q0XW22"/>
<organism evidence="1 2">
    <name type="scientific">Phrynocephalus forsythii</name>
    <dbReference type="NCBI Taxonomy" id="171643"/>
    <lineage>
        <taxon>Eukaryota</taxon>
        <taxon>Metazoa</taxon>
        <taxon>Chordata</taxon>
        <taxon>Craniata</taxon>
        <taxon>Vertebrata</taxon>
        <taxon>Euteleostomi</taxon>
        <taxon>Lepidosauria</taxon>
        <taxon>Squamata</taxon>
        <taxon>Bifurcata</taxon>
        <taxon>Unidentata</taxon>
        <taxon>Episquamata</taxon>
        <taxon>Toxicofera</taxon>
        <taxon>Iguania</taxon>
        <taxon>Acrodonta</taxon>
        <taxon>Agamidae</taxon>
        <taxon>Agaminae</taxon>
        <taxon>Phrynocephalus</taxon>
    </lineage>
</organism>
<dbReference type="EMBL" id="JAPFRF010000005">
    <property type="protein sequence ID" value="KAJ7331908.1"/>
    <property type="molecule type" value="Genomic_DNA"/>
</dbReference>